<feature type="non-terminal residue" evidence="1">
    <location>
        <position position="62"/>
    </location>
</feature>
<organism evidence="1 2">
    <name type="scientific">candidate division TA06 bacterium</name>
    <dbReference type="NCBI Taxonomy" id="2250710"/>
    <lineage>
        <taxon>Bacteria</taxon>
        <taxon>Bacteria division TA06</taxon>
    </lineage>
</organism>
<reference evidence="1" key="1">
    <citation type="submission" date="2020-07" db="EMBL/GenBank/DDBJ databases">
        <title>Huge and variable diversity of episymbiotic CPR bacteria and DPANN archaea in groundwater ecosystems.</title>
        <authorList>
            <person name="He C.Y."/>
            <person name="Keren R."/>
            <person name="Whittaker M."/>
            <person name="Farag I.F."/>
            <person name="Doudna J."/>
            <person name="Cate J.H.D."/>
            <person name="Banfield J.F."/>
        </authorList>
    </citation>
    <scope>NUCLEOTIDE SEQUENCE</scope>
    <source>
        <strain evidence="1">NC_groundwater_1520_Pr4_B-0.1um_53_5</strain>
    </source>
</reference>
<protein>
    <submittedName>
        <fullName evidence="1">Uncharacterized protein</fullName>
    </submittedName>
</protein>
<sequence>MSLVFTKDVLKNLYSAAVCRDTVIDKLKTAKTVRDEQVYNDDGIGFLFAANKDTVYQMYVNP</sequence>
<dbReference type="EMBL" id="JACQXR010000021">
    <property type="protein sequence ID" value="MBI4725965.1"/>
    <property type="molecule type" value="Genomic_DNA"/>
</dbReference>
<dbReference type="AlphaFoldDB" id="A0A933I7B9"/>
<name>A0A933I7B9_UNCT6</name>
<gene>
    <name evidence="1" type="ORF">HY768_01850</name>
</gene>
<evidence type="ECO:0000313" key="2">
    <source>
        <dbReference type="Proteomes" id="UP000736328"/>
    </source>
</evidence>
<dbReference type="Proteomes" id="UP000736328">
    <property type="component" value="Unassembled WGS sequence"/>
</dbReference>
<proteinExistence type="predicted"/>
<accession>A0A933I7B9</accession>
<evidence type="ECO:0000313" key="1">
    <source>
        <dbReference type="EMBL" id="MBI4725965.1"/>
    </source>
</evidence>
<comment type="caution">
    <text evidence="1">The sequence shown here is derived from an EMBL/GenBank/DDBJ whole genome shotgun (WGS) entry which is preliminary data.</text>
</comment>